<evidence type="ECO:0000313" key="3">
    <source>
        <dbReference type="Proteomes" id="UP000183760"/>
    </source>
</evidence>
<keyword evidence="3" id="KW-1185">Reference proteome</keyword>
<comment type="caution">
    <text evidence="1">The sequence shown here is derived from an EMBL/GenBank/DDBJ whole genome shotgun (WGS) entry which is preliminary data.</text>
</comment>
<dbReference type="EMBL" id="BJXR01000065">
    <property type="protein sequence ID" value="GEN12608.1"/>
    <property type="molecule type" value="Genomic_DNA"/>
</dbReference>
<dbReference type="Pfam" id="PF09535">
    <property type="entry name" value="Gmx_para_CXXCG"/>
    <property type="match status" value="1"/>
</dbReference>
<accession>A0A511THC9</accession>
<reference evidence="1 4" key="2">
    <citation type="submission" date="2019-07" db="EMBL/GenBank/DDBJ databases">
        <title>Whole genome shotgun sequence of Myxococcus fulvus NBRC 100333.</title>
        <authorList>
            <person name="Hosoyama A."/>
            <person name="Uohara A."/>
            <person name="Ohji S."/>
            <person name="Ichikawa N."/>
        </authorList>
    </citation>
    <scope>NUCLEOTIDE SEQUENCE [LARGE SCALE GENOMIC DNA]</scope>
    <source>
        <strain evidence="1 4">NBRC 100333</strain>
    </source>
</reference>
<dbReference type="AlphaFoldDB" id="A0A511THC9"/>
<dbReference type="Proteomes" id="UP000183760">
    <property type="component" value="Unassembled WGS sequence"/>
</dbReference>
<dbReference type="Proteomes" id="UP000321514">
    <property type="component" value="Unassembled WGS sequence"/>
</dbReference>
<name>A0A511THC9_MYXFU</name>
<dbReference type="InterPro" id="IPR011750">
    <property type="entry name" value="Gmx_para_CXXCG"/>
</dbReference>
<dbReference type="EMBL" id="FOIB01000003">
    <property type="protein sequence ID" value="SET84257.1"/>
    <property type="molecule type" value="Genomic_DNA"/>
</dbReference>
<dbReference type="RefSeq" id="WP_074952478.1">
    <property type="nucleotide sequence ID" value="NZ_BJXR01000065.1"/>
</dbReference>
<evidence type="ECO:0000313" key="1">
    <source>
        <dbReference type="EMBL" id="GEN12608.1"/>
    </source>
</evidence>
<protein>
    <submittedName>
        <fullName evidence="2">Myxococcus xanthus double-CXXCG motif paralogous family</fullName>
    </submittedName>
</protein>
<gene>
    <name evidence="1" type="ORF">MFU01_76450</name>
    <name evidence="2" type="ORF">SAMN05443572_103459</name>
</gene>
<evidence type="ECO:0000313" key="4">
    <source>
        <dbReference type="Proteomes" id="UP000321514"/>
    </source>
</evidence>
<reference evidence="2 3" key="1">
    <citation type="submission" date="2016-10" db="EMBL/GenBank/DDBJ databases">
        <authorList>
            <person name="Varghese N."/>
            <person name="Submissions S."/>
        </authorList>
    </citation>
    <scope>NUCLEOTIDE SEQUENCE [LARGE SCALE GENOMIC DNA]</scope>
    <source>
        <strain evidence="2 3">DSM 16525</strain>
    </source>
</reference>
<organism evidence="1 4">
    <name type="scientific">Myxococcus fulvus</name>
    <dbReference type="NCBI Taxonomy" id="33"/>
    <lineage>
        <taxon>Bacteria</taxon>
        <taxon>Pseudomonadati</taxon>
        <taxon>Myxococcota</taxon>
        <taxon>Myxococcia</taxon>
        <taxon>Myxococcales</taxon>
        <taxon>Cystobacterineae</taxon>
        <taxon>Myxococcaceae</taxon>
        <taxon>Myxococcus</taxon>
    </lineage>
</organism>
<sequence length="240" mass="26226">MRYYTLREREKVRWSGGYDMGRRWQLPGVSCPTCGKTWGGGGYDYPAVDLSKLGDGAQILERPRCVPWAEFTALRATVLPLVPCDAVVTPVSGFGPLTGRARGRFGPVSVHMPWTLLVRPDVMKRLDGLTGAVPVPAAFRRGQGDGELLELQVMPGGKFVGDGRHKSCKTCGRTNWVLPPPEKWRLAVPPSADFARVTASVVVVSERVVQQLERQLEEADIVALDVSGQPGHESPLQLGR</sequence>
<dbReference type="NCBIfam" id="TIGR02264">
    <property type="entry name" value="gmx_para_CXXCG"/>
    <property type="match status" value="1"/>
</dbReference>
<proteinExistence type="predicted"/>
<evidence type="ECO:0000313" key="2">
    <source>
        <dbReference type="EMBL" id="SET84257.1"/>
    </source>
</evidence>
<dbReference type="OrthoDB" id="5513099at2"/>